<dbReference type="Pfam" id="PF13566">
    <property type="entry name" value="DUF4130"/>
    <property type="match status" value="1"/>
</dbReference>
<feature type="domain" description="DUF4130" evidence="1">
    <location>
        <begin position="85"/>
        <end position="219"/>
    </location>
</feature>
<comment type="caution">
    <text evidence="2">The sequence shown here is derived from an EMBL/GenBank/DDBJ whole genome shotgun (WGS) entry which is preliminary data.</text>
</comment>
<proteinExistence type="predicted"/>
<keyword evidence="3" id="KW-1185">Reference proteome</keyword>
<reference evidence="2 3" key="1">
    <citation type="submission" date="2024-03" db="EMBL/GenBank/DDBJ databases">
        <title>Novel species of the genus Variovorax.</title>
        <authorList>
            <person name="Liu Q."/>
            <person name="Xin Y.-H."/>
        </authorList>
    </citation>
    <scope>NUCLEOTIDE SEQUENCE [LARGE SCALE GENOMIC DNA]</scope>
    <source>
        <strain evidence="2 3">KACC 18899</strain>
    </source>
</reference>
<evidence type="ECO:0000313" key="3">
    <source>
        <dbReference type="Proteomes" id="UP001365846"/>
    </source>
</evidence>
<gene>
    <name evidence="2" type="ORF">WKW77_13670</name>
</gene>
<sequence length="230" mass="26226">MAQHSVTLASQTDLPGFRREARTLLAGLVPPEEAQWDARATHELRTEARGIGRPCDEKPPSGVNVVLPRSFLSLCNMVILHHDPARFALLYRLLWRLVHEPGLQRDPHDDDRLRALHMARAVRRDIQKMRSHVRFRTLRLTADGEPLQIAWFAPDHYIVEAVAPFFIRRMAHGRWAVLTPVGCVRGWGESLEFGPGAPCEPRLDRDTAETAWLDCYRQVFGADHPLEPTQ</sequence>
<name>A0ABU8VEX4_9BURK</name>
<evidence type="ECO:0000259" key="1">
    <source>
        <dbReference type="Pfam" id="PF13566"/>
    </source>
</evidence>
<dbReference type="EMBL" id="JBBKZU010000005">
    <property type="protein sequence ID" value="MEJ8812125.1"/>
    <property type="molecule type" value="Genomic_DNA"/>
</dbReference>
<evidence type="ECO:0000313" key="2">
    <source>
        <dbReference type="EMBL" id="MEJ8812125.1"/>
    </source>
</evidence>
<organism evidence="2 3">
    <name type="scientific">Variovorax ureilyticus</name>
    <dbReference type="NCBI Taxonomy" id="1836198"/>
    <lineage>
        <taxon>Bacteria</taxon>
        <taxon>Pseudomonadati</taxon>
        <taxon>Pseudomonadota</taxon>
        <taxon>Betaproteobacteria</taxon>
        <taxon>Burkholderiales</taxon>
        <taxon>Comamonadaceae</taxon>
        <taxon>Variovorax</taxon>
    </lineage>
</organism>
<dbReference type="Proteomes" id="UP001365846">
    <property type="component" value="Unassembled WGS sequence"/>
</dbReference>
<protein>
    <submittedName>
        <fullName evidence="2">DUF4130 domain-containing protein</fullName>
    </submittedName>
</protein>
<dbReference type="InterPro" id="IPR025404">
    <property type="entry name" value="DUF4130"/>
</dbReference>
<dbReference type="RefSeq" id="WP_340357385.1">
    <property type="nucleotide sequence ID" value="NZ_JBBKZU010000005.1"/>
</dbReference>
<accession>A0ABU8VEX4</accession>